<evidence type="ECO:0000256" key="11">
    <source>
        <dbReference type="SAM" id="MobiDB-lite"/>
    </source>
</evidence>
<keyword evidence="6" id="KW-0812">Transmembrane</keyword>
<dbReference type="GO" id="GO:0000160">
    <property type="term" value="P:phosphorelay signal transduction system"/>
    <property type="evidence" value="ECO:0007669"/>
    <property type="project" value="UniProtKB-KW"/>
</dbReference>
<dbReference type="InterPro" id="IPR036890">
    <property type="entry name" value="HATPase_C_sf"/>
</dbReference>
<keyword evidence="13" id="KW-0614">Plasmid</keyword>
<dbReference type="SUPFAM" id="SSF55874">
    <property type="entry name" value="ATPase domain of HSP90 chaperone/DNA topoisomerase II/histidine kinase"/>
    <property type="match status" value="2"/>
</dbReference>
<dbReference type="HOGENOM" id="CLU_012281_1_0_0"/>
<dbReference type="Pfam" id="PF13589">
    <property type="entry name" value="HATPase_c_3"/>
    <property type="match status" value="1"/>
</dbReference>
<reference evidence="13 14" key="1">
    <citation type="journal article" date="2012" name="PLoS ONE">
        <title>Genome sequence and transcriptome analysis of the radioresistant bacterium Deinococcus gobiensis: insights into the extreme environmental adaptations.</title>
        <authorList>
            <person name="Yuan M."/>
            <person name="Chen M."/>
            <person name="Zhang W."/>
            <person name="Lu W."/>
            <person name="Wang J."/>
            <person name="Yang M."/>
            <person name="Zhao P."/>
            <person name="Tang R."/>
            <person name="Li X."/>
            <person name="Hao Y."/>
            <person name="Zhou Z."/>
            <person name="Zhan Y."/>
            <person name="Yu H."/>
            <person name="Teng C."/>
            <person name="Yan Y."/>
            <person name="Ping S."/>
            <person name="Wang Y."/>
            <person name="Lin M."/>
        </authorList>
    </citation>
    <scope>NUCLEOTIDE SEQUENCE [LARGE SCALE GENOMIC DNA]</scope>
    <source>
        <strain evidence="14">DSM 21396 / JCM 16679 / CGMCC 1.7299 / I-0</strain>
        <plasmid evidence="13">P2</plasmid>
    </source>
</reference>
<evidence type="ECO:0000256" key="3">
    <source>
        <dbReference type="ARBA" id="ARBA00012438"/>
    </source>
</evidence>
<evidence type="ECO:0000256" key="9">
    <source>
        <dbReference type="ARBA" id="ARBA00023012"/>
    </source>
</evidence>
<evidence type="ECO:0000313" key="13">
    <source>
        <dbReference type="EMBL" id="AFD27764.1"/>
    </source>
</evidence>
<keyword evidence="9" id="KW-0902">Two-component regulatory system</keyword>
<dbReference type="InterPro" id="IPR050428">
    <property type="entry name" value="TCS_sensor_his_kinase"/>
</dbReference>
<feature type="domain" description="Histidine kinase" evidence="12">
    <location>
        <begin position="527"/>
        <end position="750"/>
    </location>
</feature>
<keyword evidence="14" id="KW-1185">Reference proteome</keyword>
<feature type="compositionally biased region" description="Basic residues" evidence="11">
    <location>
        <begin position="427"/>
        <end position="436"/>
    </location>
</feature>
<evidence type="ECO:0000256" key="8">
    <source>
        <dbReference type="ARBA" id="ARBA00022989"/>
    </source>
</evidence>
<comment type="subcellular location">
    <subcellularLocation>
        <location evidence="2">Membrane</location>
        <topology evidence="2">Multi-pass membrane protein</topology>
    </subcellularLocation>
</comment>
<keyword evidence="4" id="KW-0597">Phosphoprotein</keyword>
<dbReference type="SMART" id="SM00387">
    <property type="entry name" value="HATPase_c"/>
    <property type="match status" value="1"/>
</dbReference>
<dbReference type="Pfam" id="PF02518">
    <property type="entry name" value="HATPase_c"/>
    <property type="match status" value="1"/>
</dbReference>
<proteinExistence type="predicted"/>
<keyword evidence="8" id="KW-1133">Transmembrane helix</keyword>
<dbReference type="EC" id="2.7.13.3" evidence="3"/>
<dbReference type="PANTHER" id="PTHR45436">
    <property type="entry name" value="SENSOR HISTIDINE KINASE YKOH"/>
    <property type="match status" value="1"/>
</dbReference>
<dbReference type="KEGG" id="dgo:DGo_PB0495"/>
<evidence type="ECO:0000313" key="14">
    <source>
        <dbReference type="Proteomes" id="UP000007575"/>
    </source>
</evidence>
<evidence type="ECO:0000256" key="7">
    <source>
        <dbReference type="ARBA" id="ARBA00022777"/>
    </source>
</evidence>
<feature type="region of interest" description="Disordered" evidence="11">
    <location>
        <begin position="411"/>
        <end position="488"/>
    </location>
</feature>
<name>H8H2L7_DEIGI</name>
<dbReference type="PROSITE" id="PS50109">
    <property type="entry name" value="HIS_KIN"/>
    <property type="match status" value="1"/>
</dbReference>
<geneLocation type="plasmid" evidence="13 14">
    <name>P2</name>
</geneLocation>
<sequence>MPEISFKVSSRTMRMIGRQNVSSQFVAINELVKNAYDADSPNVTIDFTEGTLNGRGQIIISDSGSGMDLETIVNKWLTIGTDNKEREPMSPNGRVRTGAKGIGRFALDRLGEVSTIETFYDPDSSGIQLSIDWRKYNDSTEGFEGIKHSYEYIDNHLKITGTKIIIDNLRDTWNQEDMQELYEDLSFLIPPLQPEHMQFDMEITSGDFPEINGKIEPATHDNAEILLESTVSQSGEITHELHHKSGLSVTSVLQWRNLFDPPLLFDIGPSCGTAKVSLRIFIGPEGRKLSTVNVRDTAFRKYLKSFRGIRIYRDGFLVKPYGLKNNDWLGLAPRKIRQNQGVIQAGLGDYRLSNHQIIGKVDISRLYNPLLEDRTNREGLIDNNAFKDLRKYLMECIGFVEMQRQIIEASKIDSEEEDNPRDVIEKAKKRSRKTKNHTTSNSKTTKANDNGTDKPKSDVDPSTSESSDPLKDTQSFPTGNSNADNNNIEDASELNSQLDKVIEASERLINENDMLRTLSTIGISAVTLSHELKADILNLNIARKIIIMEISKTNFEVDMLNKQTDSIYHSVGRMSAWTELILRRTQVSRRKMANDFISNTINDIMQNFINSSAGQNITINYQEIGEARKIKFRPIDLESLIVNLLSNAIKSLKKSSNQPKFINIIVDYSTDVIIRVEDSGLGIRRYGNLLNSEEMKTIFLPLTSYSEEDGTGMGLSIVKSICDDNKWSIEAVAENEYSGATFITTIREIE</sequence>
<keyword evidence="5" id="KW-0808">Transferase</keyword>
<dbReference type="GO" id="GO:0005886">
    <property type="term" value="C:plasma membrane"/>
    <property type="evidence" value="ECO:0007669"/>
    <property type="project" value="TreeGrafter"/>
</dbReference>
<dbReference type="GO" id="GO:0004673">
    <property type="term" value="F:protein histidine kinase activity"/>
    <property type="evidence" value="ECO:0007669"/>
    <property type="project" value="UniProtKB-EC"/>
</dbReference>
<accession>H8H2L7</accession>
<organism evidence="13 14">
    <name type="scientific">Deinococcus gobiensis (strain DSM 21396 / JCM 16679 / CGMCC 1.7299 / I-0)</name>
    <dbReference type="NCBI Taxonomy" id="745776"/>
    <lineage>
        <taxon>Bacteria</taxon>
        <taxon>Thermotogati</taxon>
        <taxon>Deinococcota</taxon>
        <taxon>Deinococci</taxon>
        <taxon>Deinococcales</taxon>
        <taxon>Deinococcaceae</taxon>
        <taxon>Deinococcus</taxon>
    </lineage>
</organism>
<evidence type="ECO:0000256" key="1">
    <source>
        <dbReference type="ARBA" id="ARBA00000085"/>
    </source>
</evidence>
<feature type="compositionally biased region" description="Polar residues" evidence="11">
    <location>
        <begin position="460"/>
        <end position="488"/>
    </location>
</feature>
<dbReference type="EMBL" id="CP002193">
    <property type="protein sequence ID" value="AFD27764.1"/>
    <property type="molecule type" value="Genomic_DNA"/>
</dbReference>
<dbReference type="OrthoDB" id="9816482at2"/>
<dbReference type="InterPro" id="IPR003594">
    <property type="entry name" value="HATPase_dom"/>
</dbReference>
<evidence type="ECO:0000256" key="6">
    <source>
        <dbReference type="ARBA" id="ARBA00022692"/>
    </source>
</evidence>
<dbReference type="Gene3D" id="3.30.565.10">
    <property type="entry name" value="Histidine kinase-like ATPase, C-terminal domain"/>
    <property type="match status" value="2"/>
</dbReference>
<comment type="catalytic activity">
    <reaction evidence="1">
        <text>ATP + protein L-histidine = ADP + protein N-phospho-L-histidine.</text>
        <dbReference type="EC" id="2.7.13.3"/>
    </reaction>
</comment>
<evidence type="ECO:0000256" key="10">
    <source>
        <dbReference type="ARBA" id="ARBA00023136"/>
    </source>
</evidence>
<protein>
    <recommendedName>
        <fullName evidence="3">histidine kinase</fullName>
        <ecNumber evidence="3">2.7.13.3</ecNumber>
    </recommendedName>
</protein>
<evidence type="ECO:0000259" key="12">
    <source>
        <dbReference type="PROSITE" id="PS50109"/>
    </source>
</evidence>
<evidence type="ECO:0000256" key="4">
    <source>
        <dbReference type="ARBA" id="ARBA00022553"/>
    </source>
</evidence>
<dbReference type="RefSeq" id="WP_014686856.1">
    <property type="nucleotide sequence ID" value="NC_017791.1"/>
</dbReference>
<evidence type="ECO:0000256" key="2">
    <source>
        <dbReference type="ARBA" id="ARBA00004141"/>
    </source>
</evidence>
<dbReference type="InterPro" id="IPR005467">
    <property type="entry name" value="His_kinase_dom"/>
</dbReference>
<dbReference type="PANTHER" id="PTHR45436:SF15">
    <property type="entry name" value="SENSOR HISTIDINE KINASE CUSS"/>
    <property type="match status" value="1"/>
</dbReference>
<gene>
    <name evidence="13" type="ordered locus">DGo_PB0495</name>
</gene>
<dbReference type="AlphaFoldDB" id="H8H2L7"/>
<dbReference type="PATRIC" id="fig|745776.4.peg.3780"/>
<keyword evidence="7 13" id="KW-0418">Kinase</keyword>
<evidence type="ECO:0000256" key="5">
    <source>
        <dbReference type="ARBA" id="ARBA00022679"/>
    </source>
</evidence>
<dbReference type="Proteomes" id="UP000007575">
    <property type="component" value="Plasmid P2"/>
</dbReference>
<keyword evidence="10" id="KW-0472">Membrane</keyword>